<sequence length="67" mass="6982">MVGMDVVEVSPPYDIGPGVTAQLARHCLLEALTGTAMRRIGITSPDYVDARSAGAVAPMLIRDAGQV</sequence>
<dbReference type="InterPro" id="IPR006035">
    <property type="entry name" value="Ureohydrolase"/>
</dbReference>
<comment type="caution">
    <text evidence="1">The sequence shown here is derived from an EMBL/GenBank/DDBJ whole genome shotgun (WGS) entry which is preliminary data.</text>
</comment>
<protein>
    <recommendedName>
        <fullName evidence="3">Arginase family protein</fullName>
    </recommendedName>
</protein>
<evidence type="ECO:0008006" key="3">
    <source>
        <dbReference type="Google" id="ProtNLM"/>
    </source>
</evidence>
<proteinExistence type="predicted"/>
<gene>
    <name evidence="1" type="ORF">DFR70_10584</name>
</gene>
<keyword evidence="2" id="KW-1185">Reference proteome</keyword>
<reference evidence="1 2" key="1">
    <citation type="submission" date="2018-05" db="EMBL/GenBank/DDBJ databases">
        <title>Genomic Encyclopedia of Type Strains, Phase IV (KMG-IV): sequencing the most valuable type-strain genomes for metagenomic binning, comparative biology and taxonomic classification.</title>
        <authorList>
            <person name="Goeker M."/>
        </authorList>
    </citation>
    <scope>NUCLEOTIDE SEQUENCE [LARGE SCALE GENOMIC DNA]</scope>
    <source>
        <strain evidence="1 2">DSM 44704</strain>
    </source>
</reference>
<dbReference type="InterPro" id="IPR023696">
    <property type="entry name" value="Ureohydrolase_dom_sf"/>
</dbReference>
<dbReference type="EMBL" id="QJKF01000005">
    <property type="protein sequence ID" value="PXX63902.1"/>
    <property type="molecule type" value="Genomic_DNA"/>
</dbReference>
<dbReference type="GO" id="GO:0046872">
    <property type="term" value="F:metal ion binding"/>
    <property type="evidence" value="ECO:0007669"/>
    <property type="project" value="InterPro"/>
</dbReference>
<dbReference type="GO" id="GO:0016813">
    <property type="term" value="F:hydrolase activity, acting on carbon-nitrogen (but not peptide) bonds, in linear amidines"/>
    <property type="evidence" value="ECO:0007669"/>
    <property type="project" value="UniProtKB-ARBA"/>
</dbReference>
<dbReference type="Pfam" id="PF00491">
    <property type="entry name" value="Arginase"/>
    <property type="match status" value="1"/>
</dbReference>
<evidence type="ECO:0000313" key="1">
    <source>
        <dbReference type="EMBL" id="PXX63902.1"/>
    </source>
</evidence>
<organism evidence="1 2">
    <name type="scientific">Nocardia tenerifensis</name>
    <dbReference type="NCBI Taxonomy" id="228006"/>
    <lineage>
        <taxon>Bacteria</taxon>
        <taxon>Bacillati</taxon>
        <taxon>Actinomycetota</taxon>
        <taxon>Actinomycetes</taxon>
        <taxon>Mycobacteriales</taxon>
        <taxon>Nocardiaceae</taxon>
        <taxon>Nocardia</taxon>
    </lineage>
</organism>
<evidence type="ECO:0000313" key="2">
    <source>
        <dbReference type="Proteomes" id="UP000247569"/>
    </source>
</evidence>
<dbReference type="SUPFAM" id="SSF52768">
    <property type="entry name" value="Arginase/deacetylase"/>
    <property type="match status" value="1"/>
</dbReference>
<dbReference type="Proteomes" id="UP000247569">
    <property type="component" value="Unassembled WGS sequence"/>
</dbReference>
<accession>A0A318JYU0</accession>
<dbReference type="AlphaFoldDB" id="A0A318JYU0"/>
<name>A0A318JYU0_9NOCA</name>